<feature type="compositionally biased region" description="Basic and acidic residues" evidence="1">
    <location>
        <begin position="98"/>
        <end position="107"/>
    </location>
</feature>
<feature type="compositionally biased region" description="Basic and acidic residues" evidence="1">
    <location>
        <begin position="147"/>
        <end position="158"/>
    </location>
</feature>
<dbReference type="GeneID" id="87839265"/>
<comment type="caution">
    <text evidence="2">The sequence shown here is derived from an EMBL/GenBank/DDBJ whole genome shotgun (WGS) entry which is preliminary data.</text>
</comment>
<dbReference type="PANTHER" id="PTHR34693:SF1">
    <property type="entry name" value="PROTEIN PAR32"/>
    <property type="match status" value="1"/>
</dbReference>
<name>A0AAE0HGG2_9PEZI</name>
<dbReference type="InterPro" id="IPR022024">
    <property type="entry name" value="DUF3602"/>
</dbReference>
<dbReference type="InterPro" id="IPR053203">
    <property type="entry name" value="Cisplatin_resist-associated"/>
</dbReference>
<sequence length="180" mass="18707">MSSEVFRRVGRGGAGNFYSKQDVQDAEKKASTTTDLEAQDQLPNPLSLTPTHATGSSSLGPGTSYTRAGRGGAGNFTFSSADDAASTPASSADTAAQKQEEEADRAKAAAAVAASLAAKSKAGGLSGRGGAGNWSMGGSEREEEDKEERRKEEEKEVERKVLMDVEVGLAPPARVYAPPR</sequence>
<evidence type="ECO:0000256" key="1">
    <source>
        <dbReference type="SAM" id="MobiDB-lite"/>
    </source>
</evidence>
<proteinExistence type="predicted"/>
<feature type="compositionally biased region" description="Low complexity" evidence="1">
    <location>
        <begin position="79"/>
        <end position="97"/>
    </location>
</feature>
<feature type="region of interest" description="Disordered" evidence="1">
    <location>
        <begin position="1"/>
        <end position="158"/>
    </location>
</feature>
<accession>A0AAE0HGG2</accession>
<keyword evidence="3" id="KW-1185">Reference proteome</keyword>
<dbReference type="RefSeq" id="XP_062659578.1">
    <property type="nucleotide sequence ID" value="XM_062802317.1"/>
</dbReference>
<evidence type="ECO:0000313" key="3">
    <source>
        <dbReference type="Proteomes" id="UP001278766"/>
    </source>
</evidence>
<evidence type="ECO:0000313" key="2">
    <source>
        <dbReference type="EMBL" id="KAK3296064.1"/>
    </source>
</evidence>
<reference evidence="2" key="2">
    <citation type="submission" date="2023-06" db="EMBL/GenBank/DDBJ databases">
        <authorList>
            <consortium name="Lawrence Berkeley National Laboratory"/>
            <person name="Haridas S."/>
            <person name="Hensen N."/>
            <person name="Bonometti L."/>
            <person name="Westerberg I."/>
            <person name="Brannstrom I.O."/>
            <person name="Guillou S."/>
            <person name="Cros-Aarteil S."/>
            <person name="Calhoun S."/>
            <person name="Kuo A."/>
            <person name="Mondo S."/>
            <person name="Pangilinan J."/>
            <person name="Riley R."/>
            <person name="Labutti K."/>
            <person name="Andreopoulos B."/>
            <person name="Lipzen A."/>
            <person name="Chen C."/>
            <person name="Yanf M."/>
            <person name="Daum C."/>
            <person name="Ng V."/>
            <person name="Clum A."/>
            <person name="Steindorff A."/>
            <person name="Ohm R."/>
            <person name="Martin F."/>
            <person name="Silar P."/>
            <person name="Natvig D."/>
            <person name="Lalanne C."/>
            <person name="Gautier V."/>
            <person name="Ament-Velasquez S.L."/>
            <person name="Kruys A."/>
            <person name="Hutchinson M.I."/>
            <person name="Powell A.J."/>
            <person name="Barry K."/>
            <person name="Miller A.N."/>
            <person name="Grigoriev I.V."/>
            <person name="Debuchy R."/>
            <person name="Gladieux P."/>
            <person name="Thoren M.H."/>
            <person name="Johannesson H."/>
        </authorList>
    </citation>
    <scope>NUCLEOTIDE SEQUENCE</scope>
    <source>
        <strain evidence="2">CBS 168.71</strain>
    </source>
</reference>
<dbReference type="Pfam" id="PF12223">
    <property type="entry name" value="DUF3602"/>
    <property type="match status" value="1"/>
</dbReference>
<gene>
    <name evidence="2" type="ORF">B0H64DRAFT_374206</name>
</gene>
<dbReference type="AlphaFoldDB" id="A0AAE0HGG2"/>
<feature type="compositionally biased region" description="Low complexity" evidence="1">
    <location>
        <begin position="108"/>
        <end position="123"/>
    </location>
</feature>
<reference evidence="2" key="1">
    <citation type="journal article" date="2023" name="Mol. Phylogenet. Evol.">
        <title>Genome-scale phylogeny and comparative genomics of the fungal order Sordariales.</title>
        <authorList>
            <person name="Hensen N."/>
            <person name="Bonometti L."/>
            <person name="Westerberg I."/>
            <person name="Brannstrom I.O."/>
            <person name="Guillou S."/>
            <person name="Cros-Aarteil S."/>
            <person name="Calhoun S."/>
            <person name="Haridas S."/>
            <person name="Kuo A."/>
            <person name="Mondo S."/>
            <person name="Pangilinan J."/>
            <person name="Riley R."/>
            <person name="LaButti K."/>
            <person name="Andreopoulos B."/>
            <person name="Lipzen A."/>
            <person name="Chen C."/>
            <person name="Yan M."/>
            <person name="Daum C."/>
            <person name="Ng V."/>
            <person name="Clum A."/>
            <person name="Steindorff A."/>
            <person name="Ohm R.A."/>
            <person name="Martin F."/>
            <person name="Silar P."/>
            <person name="Natvig D.O."/>
            <person name="Lalanne C."/>
            <person name="Gautier V."/>
            <person name="Ament-Velasquez S.L."/>
            <person name="Kruys A."/>
            <person name="Hutchinson M.I."/>
            <person name="Powell A.J."/>
            <person name="Barry K."/>
            <person name="Miller A.N."/>
            <person name="Grigoriev I.V."/>
            <person name="Debuchy R."/>
            <person name="Gladieux P."/>
            <person name="Hiltunen Thoren M."/>
            <person name="Johannesson H."/>
        </authorList>
    </citation>
    <scope>NUCLEOTIDE SEQUENCE</scope>
    <source>
        <strain evidence="2">CBS 168.71</strain>
    </source>
</reference>
<protein>
    <submittedName>
        <fullName evidence="2">Uncharacterized protein</fullName>
    </submittedName>
</protein>
<organism evidence="2 3">
    <name type="scientific">Chaetomium fimeti</name>
    <dbReference type="NCBI Taxonomy" id="1854472"/>
    <lineage>
        <taxon>Eukaryota</taxon>
        <taxon>Fungi</taxon>
        <taxon>Dikarya</taxon>
        <taxon>Ascomycota</taxon>
        <taxon>Pezizomycotina</taxon>
        <taxon>Sordariomycetes</taxon>
        <taxon>Sordariomycetidae</taxon>
        <taxon>Sordariales</taxon>
        <taxon>Chaetomiaceae</taxon>
        <taxon>Chaetomium</taxon>
    </lineage>
</organism>
<dbReference type="Proteomes" id="UP001278766">
    <property type="component" value="Unassembled WGS sequence"/>
</dbReference>
<dbReference type="EMBL" id="JAUEPN010000004">
    <property type="protein sequence ID" value="KAK3296064.1"/>
    <property type="molecule type" value="Genomic_DNA"/>
</dbReference>
<feature type="compositionally biased region" description="Polar residues" evidence="1">
    <location>
        <begin position="31"/>
        <end position="66"/>
    </location>
</feature>
<dbReference type="PANTHER" id="PTHR34693">
    <property type="entry name" value="PROTEIN PAR32"/>
    <property type="match status" value="1"/>
</dbReference>